<keyword evidence="1" id="KW-0175">Coiled coil</keyword>
<dbReference type="SUPFAM" id="SSF46585">
    <property type="entry name" value="HR1 repeat"/>
    <property type="match status" value="1"/>
</dbReference>
<protein>
    <submittedName>
        <fullName evidence="5 6">Phosphatidylglycerol--prolipoprotein diacylglyceryl transferase-like</fullName>
    </submittedName>
</protein>
<sequence length="164" mass="18473">MKQELLRDIQKEMRIAAGAEKLYRVTKDRQTKAQVKKLRTSSEKKVKALYSALLKLNEDIAQREAENAPDAVPENTSDTGVNIQAREITAPEVQVISEPASDTSQHQHHESSEEPVPETEQPPEEPSDSDLPANDINEEAEEEAKEAVVEEHPVQEQPENEEER</sequence>
<dbReference type="KEGG" id="xla:121394180"/>
<evidence type="ECO:0000256" key="2">
    <source>
        <dbReference type="SAM" id="MobiDB-lite"/>
    </source>
</evidence>
<evidence type="ECO:0000313" key="7">
    <source>
        <dbReference type="RefSeq" id="XP_041420334.1"/>
    </source>
</evidence>
<evidence type="ECO:0000313" key="5">
    <source>
        <dbReference type="RefSeq" id="XP_041420332.1"/>
    </source>
</evidence>
<gene>
    <name evidence="7" type="primary">LOC121394182</name>
    <name evidence="5" type="synonym">LOC121394180</name>
    <name evidence="6" type="synonym">LOC121394181</name>
</gene>
<feature type="compositionally biased region" description="Basic and acidic residues" evidence="2">
    <location>
        <begin position="145"/>
        <end position="154"/>
    </location>
</feature>
<evidence type="ECO:0000256" key="1">
    <source>
        <dbReference type="PROSITE-ProRule" id="PRU01207"/>
    </source>
</evidence>
<dbReference type="InterPro" id="IPR011072">
    <property type="entry name" value="HR1_rho-bd"/>
</dbReference>
<dbReference type="KEGG" id="xla:121394182"/>
<accession>A0A8J1KVR3</accession>
<dbReference type="GO" id="GO:0007165">
    <property type="term" value="P:signal transduction"/>
    <property type="evidence" value="ECO:0007669"/>
    <property type="project" value="InterPro"/>
</dbReference>
<feature type="domain" description="REM-1" evidence="3">
    <location>
        <begin position="1"/>
        <end position="62"/>
    </location>
</feature>
<evidence type="ECO:0000313" key="4">
    <source>
        <dbReference type="Proteomes" id="UP000186698"/>
    </source>
</evidence>
<feature type="compositionally biased region" description="Acidic residues" evidence="2">
    <location>
        <begin position="113"/>
        <end position="128"/>
    </location>
</feature>
<dbReference type="SMART" id="SM00742">
    <property type="entry name" value="Hr1"/>
    <property type="match status" value="1"/>
</dbReference>
<dbReference type="GeneID" id="121394182"/>
<dbReference type="Proteomes" id="UP000186698">
    <property type="component" value="Chromosome 5S"/>
</dbReference>
<keyword evidence="4" id="KW-1185">Reference proteome</keyword>
<reference evidence="5 6" key="1">
    <citation type="submission" date="2025-04" db="UniProtKB">
        <authorList>
            <consortium name="RefSeq"/>
        </authorList>
    </citation>
    <scope>IDENTIFICATION</scope>
    <source>
        <strain evidence="5 6">J_2021</strain>
        <tissue evidence="5 6">Erythrocytes</tissue>
    </source>
</reference>
<name>A0A8J1KVR3_XENLA</name>
<dbReference type="Gene3D" id="1.10.287.160">
    <property type="entry name" value="HR1 repeat"/>
    <property type="match status" value="1"/>
</dbReference>
<dbReference type="RefSeq" id="XP_041420333.1">
    <property type="nucleotide sequence ID" value="XM_041564399.1"/>
</dbReference>
<dbReference type="AlphaFoldDB" id="A0A8J1KVR3"/>
<evidence type="ECO:0000313" key="6">
    <source>
        <dbReference type="RefSeq" id="XP_041420333.1"/>
    </source>
</evidence>
<dbReference type="RefSeq" id="XP_041420334.1">
    <property type="nucleotide sequence ID" value="XM_041564400.1"/>
</dbReference>
<organism evidence="4 7">
    <name type="scientific">Xenopus laevis</name>
    <name type="common">African clawed frog</name>
    <dbReference type="NCBI Taxonomy" id="8355"/>
    <lineage>
        <taxon>Eukaryota</taxon>
        <taxon>Metazoa</taxon>
        <taxon>Chordata</taxon>
        <taxon>Craniata</taxon>
        <taxon>Vertebrata</taxon>
        <taxon>Euteleostomi</taxon>
        <taxon>Amphibia</taxon>
        <taxon>Batrachia</taxon>
        <taxon>Anura</taxon>
        <taxon>Pipoidea</taxon>
        <taxon>Pipidae</taxon>
        <taxon>Xenopodinae</taxon>
        <taxon>Xenopus</taxon>
        <taxon>Xenopus</taxon>
    </lineage>
</organism>
<dbReference type="KEGG" id="xla:121394181"/>
<proteinExistence type="predicted"/>
<evidence type="ECO:0000259" key="3">
    <source>
        <dbReference type="PROSITE" id="PS51860"/>
    </source>
</evidence>
<dbReference type="PROSITE" id="PS51860">
    <property type="entry name" value="REM_1"/>
    <property type="match status" value="1"/>
</dbReference>
<feature type="region of interest" description="Disordered" evidence="2">
    <location>
        <begin position="64"/>
        <end position="164"/>
    </location>
</feature>
<dbReference type="RefSeq" id="XP_041420332.1">
    <property type="nucleotide sequence ID" value="XM_041564398.1"/>
</dbReference>
<dbReference type="InterPro" id="IPR036274">
    <property type="entry name" value="HR1_rpt_sf"/>
</dbReference>